<keyword evidence="3" id="KW-0479">Metal-binding</keyword>
<dbReference type="InterPro" id="IPR011989">
    <property type="entry name" value="ARM-like"/>
</dbReference>
<keyword evidence="4" id="KW-1185">Reference proteome</keyword>
<keyword evidence="3" id="KW-0863">Zinc-finger</keyword>
<dbReference type="Gene3D" id="1.10.10.1320">
    <property type="entry name" value="Anti-sigma factor, zinc-finger domain"/>
    <property type="match status" value="1"/>
</dbReference>
<dbReference type="EMBL" id="FNCG01000023">
    <property type="protein sequence ID" value="SDI53942.1"/>
    <property type="molecule type" value="Genomic_DNA"/>
</dbReference>
<dbReference type="GO" id="GO:0008270">
    <property type="term" value="F:zinc ion binding"/>
    <property type="evidence" value="ECO:0007669"/>
    <property type="project" value="UniProtKB-KW"/>
</dbReference>
<evidence type="ECO:0000313" key="4">
    <source>
        <dbReference type="Proteomes" id="UP000199705"/>
    </source>
</evidence>
<keyword evidence="1" id="KW-0812">Transmembrane</keyword>
<dbReference type="Gene3D" id="1.25.10.10">
    <property type="entry name" value="Leucine-rich Repeat Variant"/>
    <property type="match status" value="1"/>
</dbReference>
<dbReference type="InterPro" id="IPR041916">
    <property type="entry name" value="Anti_sigma_zinc_sf"/>
</dbReference>
<evidence type="ECO:0000313" key="3">
    <source>
        <dbReference type="EMBL" id="SDI53942.1"/>
    </source>
</evidence>
<evidence type="ECO:0000256" key="1">
    <source>
        <dbReference type="SAM" id="Phobius"/>
    </source>
</evidence>
<feature type="transmembrane region" description="Helical" evidence="1">
    <location>
        <begin position="103"/>
        <end position="121"/>
    </location>
</feature>
<proteinExistence type="predicted"/>
<keyword evidence="1" id="KW-1133">Transmembrane helix</keyword>
<dbReference type="AlphaFoldDB" id="A0A1G8LDZ8"/>
<name>A0A1G8LDZ8_9SPHI</name>
<dbReference type="InterPro" id="IPR027383">
    <property type="entry name" value="Znf_put"/>
</dbReference>
<dbReference type="RefSeq" id="WP_091175371.1">
    <property type="nucleotide sequence ID" value="NZ_FNCG01000023.1"/>
</dbReference>
<dbReference type="Pfam" id="PF13490">
    <property type="entry name" value="zf-HC2"/>
    <property type="match status" value="1"/>
</dbReference>
<feature type="domain" description="Putative zinc-finger" evidence="2">
    <location>
        <begin position="3"/>
        <end position="37"/>
    </location>
</feature>
<keyword evidence="1" id="KW-0472">Membrane</keyword>
<dbReference type="SUPFAM" id="SSF48371">
    <property type="entry name" value="ARM repeat"/>
    <property type="match status" value="1"/>
</dbReference>
<dbReference type="STRING" id="551996.SAMN05192573_12311"/>
<dbReference type="InterPro" id="IPR016024">
    <property type="entry name" value="ARM-type_fold"/>
</dbReference>
<reference evidence="4" key="1">
    <citation type="submission" date="2016-10" db="EMBL/GenBank/DDBJ databases">
        <authorList>
            <person name="Varghese N."/>
            <person name="Submissions S."/>
        </authorList>
    </citation>
    <scope>NUCLEOTIDE SEQUENCE [LARGE SCALE GENOMIC DNA]</scope>
    <source>
        <strain evidence="4">Gh-67</strain>
    </source>
</reference>
<sequence length="271" mass="30852">MKCELYEELFTGWINKELSPEESGALERHIAGCANCREELQGLQQMWDAMGQIETPEPSANMGVKFYAMLDTYKESVKEQRSLWADIKYQVSRIWEWQPRWPMAYNLAMVVILVGAGYLFFGKSKSDDQDKQLKALSSQVHELKQTMMLALLENPSASERIRGVSYTSEIKHADKQVIDALLATLNNDPNVNVRLSTLDALTHLTGYPEVREGLIKSIVEQDSPLMQLAIADVMLKLQEKRSVKSFKELLKQKGLDNGVRDKIKQTITQLI</sequence>
<organism evidence="3 4">
    <name type="scientific">Mucilaginibacter gossypii</name>
    <dbReference type="NCBI Taxonomy" id="551996"/>
    <lineage>
        <taxon>Bacteria</taxon>
        <taxon>Pseudomonadati</taxon>
        <taxon>Bacteroidota</taxon>
        <taxon>Sphingobacteriia</taxon>
        <taxon>Sphingobacteriales</taxon>
        <taxon>Sphingobacteriaceae</taxon>
        <taxon>Mucilaginibacter</taxon>
    </lineage>
</organism>
<dbReference type="Proteomes" id="UP000199705">
    <property type="component" value="Unassembled WGS sequence"/>
</dbReference>
<accession>A0A1G8LDZ8</accession>
<evidence type="ECO:0000259" key="2">
    <source>
        <dbReference type="Pfam" id="PF13490"/>
    </source>
</evidence>
<gene>
    <name evidence="3" type="ORF">SAMN05192573_12311</name>
</gene>
<protein>
    <submittedName>
        <fullName evidence="3">Putative zinc-finger</fullName>
    </submittedName>
</protein>
<keyword evidence="3" id="KW-0862">Zinc</keyword>